<dbReference type="Pfam" id="PF08241">
    <property type="entry name" value="Methyltransf_11"/>
    <property type="match status" value="1"/>
</dbReference>
<evidence type="ECO:0000259" key="1">
    <source>
        <dbReference type="Pfam" id="PF08241"/>
    </source>
</evidence>
<dbReference type="KEGG" id="adin:H7849_07530"/>
<keyword evidence="3" id="KW-1185">Reference proteome</keyword>
<dbReference type="CDD" id="cd02440">
    <property type="entry name" value="AdoMet_MTases"/>
    <property type="match status" value="1"/>
</dbReference>
<dbReference type="InterPro" id="IPR029063">
    <property type="entry name" value="SAM-dependent_MTases_sf"/>
</dbReference>
<dbReference type="GO" id="GO:0008757">
    <property type="term" value="F:S-adenosylmethionine-dependent methyltransferase activity"/>
    <property type="evidence" value="ECO:0007669"/>
    <property type="project" value="InterPro"/>
</dbReference>
<feature type="domain" description="Methyltransferase type 11" evidence="1">
    <location>
        <begin position="134"/>
        <end position="232"/>
    </location>
</feature>
<gene>
    <name evidence="2" type="ORF">H7849_07530</name>
</gene>
<protein>
    <submittedName>
        <fullName evidence="2">Class I SAM-dependent methyltransferase</fullName>
    </submittedName>
</protein>
<sequence length="326" mass="36886">MRSETLHAAADSIQLQCVGCAATLGHLSLCKSANPTDVHCSNCEFVMRNEKDIGQAIPSARLAHFSRFIEDYQTIRAAEGRGSLQEDFYLNLPYQDVTGKNAWQWKIRARTFDCLIKKVLPQIIHDRKQSPIVLDLGAGNGWMSYRLALAGYKPIAVDILTNDQDGLGAAVHFEKHLDHLFPRFRAEMSRLPFADDQFDAVIFNASFHYAEDDQAAIREALRCTKKHGAVIIADSPWYSAAKSGEQMVAERQAAFTKQYGTASDSIASVEYLTDKRLAHLEQAFNVRWERDTPFYGLQWTVRPLLAKLRGRREPSRFRIYSARKTA</sequence>
<evidence type="ECO:0000313" key="3">
    <source>
        <dbReference type="Proteomes" id="UP000515312"/>
    </source>
</evidence>
<evidence type="ECO:0000313" key="2">
    <source>
        <dbReference type="EMBL" id="QNI34852.1"/>
    </source>
</evidence>
<dbReference type="AlphaFoldDB" id="A0A7G8BQN2"/>
<name>A0A7G8BQN2_9BACT</name>
<dbReference type="Gene3D" id="3.40.50.150">
    <property type="entry name" value="Vaccinia Virus protein VP39"/>
    <property type="match status" value="1"/>
</dbReference>
<dbReference type="GO" id="GO:0032259">
    <property type="term" value="P:methylation"/>
    <property type="evidence" value="ECO:0007669"/>
    <property type="project" value="UniProtKB-KW"/>
</dbReference>
<organism evidence="2 3">
    <name type="scientific">Alloacidobacterium dinghuense</name>
    <dbReference type="NCBI Taxonomy" id="2763107"/>
    <lineage>
        <taxon>Bacteria</taxon>
        <taxon>Pseudomonadati</taxon>
        <taxon>Acidobacteriota</taxon>
        <taxon>Terriglobia</taxon>
        <taxon>Terriglobales</taxon>
        <taxon>Acidobacteriaceae</taxon>
        <taxon>Alloacidobacterium</taxon>
    </lineage>
</organism>
<keyword evidence="2" id="KW-0808">Transferase</keyword>
<accession>A0A7G8BQN2</accession>
<dbReference type="EMBL" id="CP060394">
    <property type="protein sequence ID" value="QNI34852.1"/>
    <property type="molecule type" value="Genomic_DNA"/>
</dbReference>
<proteinExistence type="predicted"/>
<dbReference type="SUPFAM" id="SSF53335">
    <property type="entry name" value="S-adenosyl-L-methionine-dependent methyltransferases"/>
    <property type="match status" value="1"/>
</dbReference>
<dbReference type="InterPro" id="IPR013216">
    <property type="entry name" value="Methyltransf_11"/>
</dbReference>
<keyword evidence="2" id="KW-0489">Methyltransferase</keyword>
<reference evidence="2 3" key="1">
    <citation type="submission" date="2020-08" db="EMBL/GenBank/DDBJ databases">
        <title>Edaphobacter telluris sp. nov. and Acidobacterium dinghuensis sp. nov., two acidobacteria isolated from forest soil.</title>
        <authorList>
            <person name="Fu J."/>
            <person name="Qiu L."/>
        </authorList>
    </citation>
    <scope>NUCLEOTIDE SEQUENCE [LARGE SCALE GENOMIC DNA]</scope>
    <source>
        <strain evidence="2">4Y35</strain>
    </source>
</reference>
<dbReference type="Proteomes" id="UP000515312">
    <property type="component" value="Chromosome"/>
</dbReference>